<dbReference type="InterPro" id="IPR050708">
    <property type="entry name" value="T6SS_VgrG/RHS"/>
</dbReference>
<protein>
    <recommendedName>
        <fullName evidence="4">YD repeat-containing protein</fullName>
    </recommendedName>
</protein>
<dbReference type="RefSeq" id="WP_376810161.1">
    <property type="nucleotide sequence ID" value="NZ_JBHTAC010000056.1"/>
</dbReference>
<dbReference type="NCBIfam" id="TIGR01643">
    <property type="entry name" value="YD_repeat_2x"/>
    <property type="match status" value="2"/>
</dbReference>
<reference evidence="3" key="1">
    <citation type="journal article" date="2019" name="Int. J. Syst. Evol. Microbiol.">
        <title>The Global Catalogue of Microorganisms (GCM) 10K type strain sequencing project: providing services to taxonomists for standard genome sequencing and annotation.</title>
        <authorList>
            <consortium name="The Broad Institute Genomics Platform"/>
            <consortium name="The Broad Institute Genome Sequencing Center for Infectious Disease"/>
            <person name="Wu L."/>
            <person name="Ma J."/>
        </authorList>
    </citation>
    <scope>NUCLEOTIDE SEQUENCE [LARGE SCALE GENOMIC DNA]</scope>
    <source>
        <strain evidence="3">CGMCC 1.9106</strain>
    </source>
</reference>
<name>A0ABW2H568_9ACTN</name>
<dbReference type="PANTHER" id="PTHR32305:SF17">
    <property type="entry name" value="TRNA NUCLEASE WAPA"/>
    <property type="match status" value="1"/>
</dbReference>
<dbReference type="Pfam" id="PF05593">
    <property type="entry name" value="RHS_repeat"/>
    <property type="match status" value="1"/>
</dbReference>
<proteinExistence type="predicted"/>
<dbReference type="EMBL" id="JBHTAC010000056">
    <property type="protein sequence ID" value="MFC7247426.1"/>
    <property type="molecule type" value="Genomic_DNA"/>
</dbReference>
<feature type="region of interest" description="Disordered" evidence="1">
    <location>
        <begin position="9"/>
        <end position="28"/>
    </location>
</feature>
<dbReference type="Gene3D" id="2.180.10.10">
    <property type="entry name" value="RHS repeat-associated core"/>
    <property type="match status" value="1"/>
</dbReference>
<evidence type="ECO:0008006" key="4">
    <source>
        <dbReference type="Google" id="ProtNLM"/>
    </source>
</evidence>
<dbReference type="InterPro" id="IPR031325">
    <property type="entry name" value="RHS_repeat"/>
</dbReference>
<evidence type="ECO:0000313" key="2">
    <source>
        <dbReference type="EMBL" id="MFC7247426.1"/>
    </source>
</evidence>
<dbReference type="Proteomes" id="UP001596392">
    <property type="component" value="Unassembled WGS sequence"/>
</dbReference>
<evidence type="ECO:0000313" key="3">
    <source>
        <dbReference type="Proteomes" id="UP001596392"/>
    </source>
</evidence>
<evidence type="ECO:0000256" key="1">
    <source>
        <dbReference type="SAM" id="MobiDB-lite"/>
    </source>
</evidence>
<dbReference type="PANTHER" id="PTHR32305">
    <property type="match status" value="1"/>
</dbReference>
<keyword evidence="3" id="KW-1185">Reference proteome</keyword>
<sequence>MAGDARWITTTSYDGNRTHVDPPAGGVPTTTVVDARGHTTELHQYHGSGPAGAADVTSYTYTSGGDLKTVTDPLGTLWTYHYNQRGMKELVEDPDSGDTRYTYDAAGQTTSVTDSRGVKVSYRYDKLGRKTETWRGELDTGTRMAAWVYDAAGNKGQLHYSQRIVDGQNYFTVNALRDQLYRPLKVRYTFPANGTGGVGSQLGKSYEFTTAYNTDGSVQSIGLPEAGGLPAEAVATTYDSLQRPITMTGLTATSRRRPTAISASCCKWSCPPEAPGRRRG</sequence>
<organism evidence="2 3">
    <name type="scientific">Catellatospora aurea</name>
    <dbReference type="NCBI Taxonomy" id="1337874"/>
    <lineage>
        <taxon>Bacteria</taxon>
        <taxon>Bacillati</taxon>
        <taxon>Actinomycetota</taxon>
        <taxon>Actinomycetes</taxon>
        <taxon>Micromonosporales</taxon>
        <taxon>Micromonosporaceae</taxon>
        <taxon>Catellatospora</taxon>
    </lineage>
</organism>
<accession>A0ABW2H568</accession>
<gene>
    <name evidence="2" type="ORF">ACFQO7_33620</name>
</gene>
<dbReference type="InterPro" id="IPR006530">
    <property type="entry name" value="YD"/>
</dbReference>
<comment type="caution">
    <text evidence="2">The sequence shown here is derived from an EMBL/GenBank/DDBJ whole genome shotgun (WGS) entry which is preliminary data.</text>
</comment>